<dbReference type="AlphaFoldDB" id="A0A0W0FJ06"/>
<feature type="compositionally biased region" description="Polar residues" evidence="1">
    <location>
        <begin position="229"/>
        <end position="238"/>
    </location>
</feature>
<feature type="compositionally biased region" description="Acidic residues" evidence="1">
    <location>
        <begin position="273"/>
        <end position="286"/>
    </location>
</feature>
<feature type="compositionally biased region" description="Pro residues" evidence="1">
    <location>
        <begin position="206"/>
        <end position="216"/>
    </location>
</feature>
<name>A0A0W0FJ06_MONRR</name>
<gene>
    <name evidence="2" type="ORF">WG66_11199</name>
</gene>
<accession>A0A0W0FJ06</accession>
<reference evidence="2 3" key="1">
    <citation type="submission" date="2015-12" db="EMBL/GenBank/DDBJ databases">
        <title>Draft genome sequence of Moniliophthora roreri, the causal agent of frosty pod rot of cacao.</title>
        <authorList>
            <person name="Aime M.C."/>
            <person name="Diaz-Valderrama J.R."/>
            <person name="Kijpornyongpan T."/>
            <person name="Phillips-Mora W."/>
        </authorList>
    </citation>
    <scope>NUCLEOTIDE SEQUENCE [LARGE SCALE GENOMIC DNA]</scope>
    <source>
        <strain evidence="2 3">MCA 2952</strain>
    </source>
</reference>
<feature type="region of interest" description="Disordered" evidence="1">
    <location>
        <begin position="41"/>
        <end position="319"/>
    </location>
</feature>
<feature type="compositionally biased region" description="Polar residues" evidence="1">
    <location>
        <begin position="148"/>
        <end position="158"/>
    </location>
</feature>
<evidence type="ECO:0000313" key="3">
    <source>
        <dbReference type="Proteomes" id="UP000054988"/>
    </source>
</evidence>
<comment type="caution">
    <text evidence="2">The sequence shown here is derived from an EMBL/GenBank/DDBJ whole genome shotgun (WGS) entry which is preliminary data.</text>
</comment>
<feature type="compositionally biased region" description="Acidic residues" evidence="1">
    <location>
        <begin position="91"/>
        <end position="100"/>
    </location>
</feature>
<organism evidence="2 3">
    <name type="scientific">Moniliophthora roreri</name>
    <name type="common">Frosty pod rot fungus</name>
    <name type="synonym">Monilia roreri</name>
    <dbReference type="NCBI Taxonomy" id="221103"/>
    <lineage>
        <taxon>Eukaryota</taxon>
        <taxon>Fungi</taxon>
        <taxon>Dikarya</taxon>
        <taxon>Basidiomycota</taxon>
        <taxon>Agaricomycotina</taxon>
        <taxon>Agaricomycetes</taxon>
        <taxon>Agaricomycetidae</taxon>
        <taxon>Agaricales</taxon>
        <taxon>Marasmiineae</taxon>
        <taxon>Marasmiaceae</taxon>
        <taxon>Moniliophthora</taxon>
    </lineage>
</organism>
<feature type="compositionally biased region" description="Basic residues" evidence="1">
    <location>
        <begin position="136"/>
        <end position="145"/>
    </location>
</feature>
<sequence length="337" mass="37728">MPEILDKLKSATLRDALREIGYENWSKANKQEMIAALKAAVGVDSHASKKTGRSTTRSPKKNEADAGKPLLTPVVEIQRRVRSTKRKTMEEETNVVEDEADKEKEDSIPGGSSSQSPKRRKEQRPRPTPIVEIPKRPGRTTRRRQTKDASPSKPSTSAFKPKASYPLRQKRPAITRTGDAPIATPSLSRSNSDSDSDSEVDAHPQPVDPLPKPPVPGRANKRKHVSSPLEPSTSTQKPISFGRKGLTKGRTLKTYTSREAREKRRSATASEAEASDMDDVLPEDVEEHNSLFTEADSEAHDQEEEEVGKKTRRKKMAMSHVEIQVFHRHEHHHYVHN</sequence>
<dbReference type="Proteomes" id="UP000054988">
    <property type="component" value="Unassembled WGS sequence"/>
</dbReference>
<evidence type="ECO:0000313" key="2">
    <source>
        <dbReference type="EMBL" id="KTB36245.1"/>
    </source>
</evidence>
<evidence type="ECO:0000256" key="1">
    <source>
        <dbReference type="SAM" id="MobiDB-lite"/>
    </source>
</evidence>
<protein>
    <submittedName>
        <fullName evidence="2">Uncharacterized protein</fullName>
    </submittedName>
</protein>
<dbReference type="EMBL" id="LATX01001919">
    <property type="protein sequence ID" value="KTB36245.1"/>
    <property type="molecule type" value="Genomic_DNA"/>
</dbReference>
<proteinExistence type="predicted"/>